<feature type="transmembrane region" description="Helical" evidence="2">
    <location>
        <begin position="199"/>
        <end position="226"/>
    </location>
</feature>
<feature type="compositionally biased region" description="Low complexity" evidence="1">
    <location>
        <begin position="25"/>
        <end position="38"/>
    </location>
</feature>
<feature type="transmembrane region" description="Helical" evidence="2">
    <location>
        <begin position="169"/>
        <end position="187"/>
    </location>
</feature>
<evidence type="ECO:0000313" key="4">
    <source>
        <dbReference type="Proteomes" id="UP001240236"/>
    </source>
</evidence>
<feature type="region of interest" description="Disordered" evidence="1">
    <location>
        <begin position="1"/>
        <end position="42"/>
    </location>
</feature>
<keyword evidence="2" id="KW-0812">Transmembrane</keyword>
<feature type="transmembrane region" description="Helical" evidence="2">
    <location>
        <begin position="362"/>
        <end position="380"/>
    </location>
</feature>
<dbReference type="RefSeq" id="WP_307245025.1">
    <property type="nucleotide sequence ID" value="NZ_JAUSUZ010000001.1"/>
</dbReference>
<dbReference type="EMBL" id="JAUSUZ010000001">
    <property type="protein sequence ID" value="MDQ0369651.1"/>
    <property type="molecule type" value="Genomic_DNA"/>
</dbReference>
<organism evidence="3 4">
    <name type="scientific">Catenuloplanes indicus</name>
    <dbReference type="NCBI Taxonomy" id="137267"/>
    <lineage>
        <taxon>Bacteria</taxon>
        <taxon>Bacillati</taxon>
        <taxon>Actinomycetota</taxon>
        <taxon>Actinomycetes</taxon>
        <taxon>Micromonosporales</taxon>
        <taxon>Micromonosporaceae</taxon>
        <taxon>Catenuloplanes</taxon>
    </lineage>
</organism>
<feature type="transmembrane region" description="Helical" evidence="2">
    <location>
        <begin position="330"/>
        <end position="355"/>
    </location>
</feature>
<feature type="transmembrane region" description="Helical" evidence="2">
    <location>
        <begin position="50"/>
        <end position="69"/>
    </location>
</feature>
<keyword evidence="2" id="KW-1133">Transmembrane helix</keyword>
<feature type="transmembrane region" description="Helical" evidence="2">
    <location>
        <begin position="143"/>
        <end position="163"/>
    </location>
</feature>
<protein>
    <submittedName>
        <fullName evidence="3">Uncharacterized protein</fullName>
    </submittedName>
</protein>
<keyword evidence="4" id="KW-1185">Reference proteome</keyword>
<evidence type="ECO:0000256" key="1">
    <source>
        <dbReference type="SAM" id="MobiDB-lite"/>
    </source>
</evidence>
<accession>A0AAE3W4X5</accession>
<evidence type="ECO:0000313" key="3">
    <source>
        <dbReference type="EMBL" id="MDQ0369651.1"/>
    </source>
</evidence>
<dbReference type="AlphaFoldDB" id="A0AAE3W4X5"/>
<name>A0AAE3W4X5_9ACTN</name>
<sequence>MASVPSRGTHPQTAPFTPEWPPRAPSTTTQRPQRARTAQSERRAGTVRHWAFRFLLSVPYLALAVLWTGDVSANEAIERDGAIIDWGSDRLNFVSELFPPLPAAVAGLAPYGTRGLGVAGALLAGVTLGVLWDRLRRYGLPVWLVVVLLAGLGAMPGFGALAVSDFRGFAMVALFAVALAGMVRFAADGDTGGGFTCGLAMGAAVMCDVSAVLFTVMLAVTCAVIIRRRGFGGTAAAPGLLGATALVITFPAASALCGWAFLEWRFAGTVFQGLREAGWGPDIITGGWAALAGQPWRELGEAVLRTPVFVAVLVLALGTGRWLLALLLVGLAVALGMPLTPGEALLVLGAAALVTPMPSGRVAVAVLTVAALCQVGLGWLW</sequence>
<gene>
    <name evidence="3" type="ORF">J2S42_006320</name>
</gene>
<feature type="transmembrane region" description="Helical" evidence="2">
    <location>
        <begin position="238"/>
        <end position="262"/>
    </location>
</feature>
<proteinExistence type="predicted"/>
<keyword evidence="2" id="KW-0472">Membrane</keyword>
<feature type="transmembrane region" description="Helical" evidence="2">
    <location>
        <begin position="111"/>
        <end position="131"/>
    </location>
</feature>
<comment type="caution">
    <text evidence="3">The sequence shown here is derived from an EMBL/GenBank/DDBJ whole genome shotgun (WGS) entry which is preliminary data.</text>
</comment>
<evidence type="ECO:0000256" key="2">
    <source>
        <dbReference type="SAM" id="Phobius"/>
    </source>
</evidence>
<feature type="transmembrane region" description="Helical" evidence="2">
    <location>
        <begin position="302"/>
        <end position="324"/>
    </location>
</feature>
<dbReference type="Proteomes" id="UP001240236">
    <property type="component" value="Unassembled WGS sequence"/>
</dbReference>
<reference evidence="3 4" key="1">
    <citation type="submission" date="2023-07" db="EMBL/GenBank/DDBJ databases">
        <title>Sequencing the genomes of 1000 actinobacteria strains.</title>
        <authorList>
            <person name="Klenk H.-P."/>
        </authorList>
    </citation>
    <scope>NUCLEOTIDE SEQUENCE [LARGE SCALE GENOMIC DNA]</scope>
    <source>
        <strain evidence="3 4">DSM 44709</strain>
    </source>
</reference>